<dbReference type="PANTHER" id="PTHR22911">
    <property type="entry name" value="ACYL-MALONYL CONDENSING ENZYME-RELATED"/>
    <property type="match status" value="1"/>
</dbReference>
<evidence type="ECO:0000256" key="2">
    <source>
        <dbReference type="SAM" id="Phobius"/>
    </source>
</evidence>
<dbReference type="SUPFAM" id="SSF103481">
    <property type="entry name" value="Multidrug resistance efflux transporter EmrE"/>
    <property type="match status" value="2"/>
</dbReference>
<sequence length="315" mass="34552">MGRLGQQHWRILAPFLIVVASVFWGMIGLFSNSLTKAGLSALQITEGRCFVSAAILGFFLLLTNRKYLKIKLHDLWLFIGTGVVSIAFFNICYFIAISESTLSIACILLHTSPCFVMLFSCVLFRERFTLRKGIAIILAFVGCMYTTGFINGAGETSITGVALIAGLGSGIGYALYSVIGRVALTKYNWLTLITYTFLFASIALFPFCKPSEILSIAVAENTVILHIVLLGVLSTLLPFLLYTKGLEYMDTGKAALLTFVEPVVATIIGITVFHEVFTGYIATGIVLVVLSIIVINYQQTRIKNWSTEVLAAHRE</sequence>
<keyword evidence="2" id="KW-0812">Transmembrane</keyword>
<evidence type="ECO:0000259" key="3">
    <source>
        <dbReference type="Pfam" id="PF00892"/>
    </source>
</evidence>
<protein>
    <submittedName>
        <fullName evidence="4">EamA-like transporter family protein</fullName>
    </submittedName>
</protein>
<dbReference type="OrthoDB" id="9810818at2"/>
<dbReference type="PANTHER" id="PTHR22911:SF79">
    <property type="entry name" value="MOBA-LIKE NTP TRANSFERASE DOMAIN-CONTAINING PROTEIN"/>
    <property type="match status" value="1"/>
</dbReference>
<feature type="domain" description="EamA" evidence="3">
    <location>
        <begin position="14"/>
        <end position="146"/>
    </location>
</feature>
<feature type="transmembrane region" description="Helical" evidence="2">
    <location>
        <begin position="187"/>
        <end position="207"/>
    </location>
</feature>
<proteinExistence type="inferred from homology"/>
<dbReference type="EMBL" id="FRAR01000006">
    <property type="protein sequence ID" value="SHK07957.1"/>
    <property type="molecule type" value="Genomic_DNA"/>
</dbReference>
<feature type="transmembrane region" description="Helical" evidence="2">
    <location>
        <begin position="12"/>
        <end position="30"/>
    </location>
</feature>
<dbReference type="STRING" id="1121421.SAMN02745123_00615"/>
<dbReference type="Proteomes" id="UP000183997">
    <property type="component" value="Unassembled WGS sequence"/>
</dbReference>
<reference evidence="5" key="1">
    <citation type="submission" date="2016-11" db="EMBL/GenBank/DDBJ databases">
        <authorList>
            <person name="Varghese N."/>
            <person name="Submissions S."/>
        </authorList>
    </citation>
    <scope>NUCLEOTIDE SEQUENCE [LARGE SCALE GENOMIC DNA]</scope>
    <source>
        <strain evidence="5">DSM 10349</strain>
    </source>
</reference>
<gene>
    <name evidence="4" type="ORF">SAMN02745123_00615</name>
</gene>
<evidence type="ECO:0000313" key="5">
    <source>
        <dbReference type="Proteomes" id="UP000183997"/>
    </source>
</evidence>
<name>A0A1M6PJ64_9FIRM</name>
<accession>A0A1M6PJ64</accession>
<evidence type="ECO:0000313" key="4">
    <source>
        <dbReference type="EMBL" id="SHK07957.1"/>
    </source>
</evidence>
<dbReference type="InterPro" id="IPR000620">
    <property type="entry name" value="EamA_dom"/>
</dbReference>
<dbReference type="Pfam" id="PF00892">
    <property type="entry name" value="EamA"/>
    <property type="match status" value="2"/>
</dbReference>
<keyword evidence="2" id="KW-1133">Transmembrane helix</keyword>
<feature type="transmembrane region" description="Helical" evidence="2">
    <location>
        <begin position="102"/>
        <end position="124"/>
    </location>
</feature>
<dbReference type="GO" id="GO:0016020">
    <property type="term" value="C:membrane"/>
    <property type="evidence" value="ECO:0007669"/>
    <property type="project" value="InterPro"/>
</dbReference>
<dbReference type="RefSeq" id="WP_072910821.1">
    <property type="nucleotide sequence ID" value="NZ_FRAR01000006.1"/>
</dbReference>
<feature type="transmembrane region" description="Helical" evidence="2">
    <location>
        <begin position="156"/>
        <end position="175"/>
    </location>
</feature>
<keyword evidence="2" id="KW-0472">Membrane</keyword>
<feature type="transmembrane region" description="Helical" evidence="2">
    <location>
        <begin position="42"/>
        <end position="63"/>
    </location>
</feature>
<feature type="transmembrane region" description="Helical" evidence="2">
    <location>
        <begin position="133"/>
        <end position="150"/>
    </location>
</feature>
<dbReference type="InterPro" id="IPR037185">
    <property type="entry name" value="EmrE-like"/>
</dbReference>
<feature type="transmembrane region" description="Helical" evidence="2">
    <location>
        <begin position="223"/>
        <end position="242"/>
    </location>
</feature>
<dbReference type="AlphaFoldDB" id="A0A1M6PJ64"/>
<dbReference type="Gene3D" id="1.10.3730.20">
    <property type="match status" value="1"/>
</dbReference>
<feature type="domain" description="EamA" evidence="3">
    <location>
        <begin position="162"/>
        <end position="296"/>
    </location>
</feature>
<comment type="similarity">
    <text evidence="1">Belongs to the EamA transporter family.</text>
</comment>
<feature type="transmembrane region" description="Helical" evidence="2">
    <location>
        <begin position="75"/>
        <end position="96"/>
    </location>
</feature>
<keyword evidence="5" id="KW-1185">Reference proteome</keyword>
<evidence type="ECO:0000256" key="1">
    <source>
        <dbReference type="ARBA" id="ARBA00007362"/>
    </source>
</evidence>
<feature type="transmembrane region" description="Helical" evidence="2">
    <location>
        <begin position="254"/>
        <end position="273"/>
    </location>
</feature>
<feature type="transmembrane region" description="Helical" evidence="2">
    <location>
        <begin position="279"/>
        <end position="297"/>
    </location>
</feature>
<organism evidence="4 5">
    <name type="scientific">Desulforamulus aeronauticus DSM 10349</name>
    <dbReference type="NCBI Taxonomy" id="1121421"/>
    <lineage>
        <taxon>Bacteria</taxon>
        <taxon>Bacillati</taxon>
        <taxon>Bacillota</taxon>
        <taxon>Clostridia</taxon>
        <taxon>Eubacteriales</taxon>
        <taxon>Peptococcaceae</taxon>
        <taxon>Desulforamulus</taxon>
    </lineage>
</organism>